<dbReference type="PANTHER" id="PTHR32322">
    <property type="entry name" value="INNER MEMBRANE TRANSPORTER"/>
    <property type="match status" value="1"/>
</dbReference>
<evidence type="ECO:0000256" key="5">
    <source>
        <dbReference type="ARBA" id="ARBA00023136"/>
    </source>
</evidence>
<dbReference type="InterPro" id="IPR037185">
    <property type="entry name" value="EmrE-like"/>
</dbReference>
<dbReference type="Pfam" id="PF00892">
    <property type="entry name" value="EamA"/>
    <property type="match status" value="1"/>
</dbReference>
<keyword evidence="5 6" id="KW-0472">Membrane</keyword>
<dbReference type="Proteomes" id="UP001501787">
    <property type="component" value="Unassembled WGS sequence"/>
</dbReference>
<dbReference type="InterPro" id="IPR050638">
    <property type="entry name" value="AA-Vitamin_Transporters"/>
</dbReference>
<feature type="transmembrane region" description="Helical" evidence="6">
    <location>
        <begin position="67"/>
        <end position="86"/>
    </location>
</feature>
<evidence type="ECO:0000259" key="7">
    <source>
        <dbReference type="Pfam" id="PF00892"/>
    </source>
</evidence>
<evidence type="ECO:0000313" key="8">
    <source>
        <dbReference type="EMBL" id="GAA0307304.1"/>
    </source>
</evidence>
<protein>
    <recommendedName>
        <fullName evidence="7">EamA domain-containing protein</fullName>
    </recommendedName>
</protein>
<dbReference type="Gene3D" id="1.10.3730.20">
    <property type="match status" value="1"/>
</dbReference>
<comment type="caution">
    <text evidence="8">The sequence shown here is derived from an EMBL/GenBank/DDBJ whole genome shotgun (WGS) entry which is preliminary data.</text>
</comment>
<evidence type="ECO:0000256" key="2">
    <source>
        <dbReference type="ARBA" id="ARBA00007362"/>
    </source>
</evidence>
<dbReference type="EMBL" id="BAAAFR010000001">
    <property type="protein sequence ID" value="GAA0307304.1"/>
    <property type="molecule type" value="Genomic_DNA"/>
</dbReference>
<reference evidence="8 9" key="1">
    <citation type="journal article" date="2019" name="Int. J. Syst. Evol. Microbiol.">
        <title>The Global Catalogue of Microorganisms (GCM) 10K type strain sequencing project: providing services to taxonomists for standard genome sequencing and annotation.</title>
        <authorList>
            <consortium name="The Broad Institute Genomics Platform"/>
            <consortium name="The Broad Institute Genome Sequencing Center for Infectious Disease"/>
            <person name="Wu L."/>
            <person name="Ma J."/>
        </authorList>
    </citation>
    <scope>NUCLEOTIDE SEQUENCE [LARGE SCALE GENOMIC DNA]</scope>
    <source>
        <strain evidence="8 9">JCM 16343</strain>
    </source>
</reference>
<dbReference type="PANTHER" id="PTHR32322:SF2">
    <property type="entry name" value="EAMA DOMAIN-CONTAINING PROTEIN"/>
    <property type="match status" value="1"/>
</dbReference>
<name>A0ABN0VJG4_9GAMM</name>
<evidence type="ECO:0000313" key="9">
    <source>
        <dbReference type="Proteomes" id="UP001501787"/>
    </source>
</evidence>
<dbReference type="InterPro" id="IPR000620">
    <property type="entry name" value="EamA_dom"/>
</dbReference>
<accession>A0ABN0VJG4</accession>
<comment type="similarity">
    <text evidence="2">Belongs to the EamA transporter family.</text>
</comment>
<keyword evidence="3 6" id="KW-0812">Transmembrane</keyword>
<gene>
    <name evidence="8" type="ORF">GCM10009129_00440</name>
</gene>
<keyword evidence="9" id="KW-1185">Reference proteome</keyword>
<evidence type="ECO:0000256" key="3">
    <source>
        <dbReference type="ARBA" id="ARBA00022692"/>
    </source>
</evidence>
<dbReference type="RefSeq" id="WP_265090596.1">
    <property type="nucleotide sequence ID" value="NZ_BAAAFR010000001.1"/>
</dbReference>
<sequence length="129" mass="13891">MSPLAITAGSLAIASALMLPFGAYLFPYGKDISLTAWVSVVGVGVFSTAIALIFMNQLIKNIGTMRATSITLVTPIFAIILGYLLLGEALNAMAILGSVVILIGTYLSLNLSFKKRRQRRNDFNNDLIH</sequence>
<organism evidence="8 9">
    <name type="scientific">Psychrobacter aestuarii</name>
    <dbReference type="NCBI Taxonomy" id="556327"/>
    <lineage>
        <taxon>Bacteria</taxon>
        <taxon>Pseudomonadati</taxon>
        <taxon>Pseudomonadota</taxon>
        <taxon>Gammaproteobacteria</taxon>
        <taxon>Moraxellales</taxon>
        <taxon>Moraxellaceae</taxon>
        <taxon>Psychrobacter</taxon>
    </lineage>
</organism>
<evidence type="ECO:0000256" key="1">
    <source>
        <dbReference type="ARBA" id="ARBA00004141"/>
    </source>
</evidence>
<evidence type="ECO:0000256" key="6">
    <source>
        <dbReference type="SAM" id="Phobius"/>
    </source>
</evidence>
<comment type="subcellular location">
    <subcellularLocation>
        <location evidence="1">Membrane</location>
        <topology evidence="1">Multi-pass membrane protein</topology>
    </subcellularLocation>
</comment>
<dbReference type="SUPFAM" id="SSF103481">
    <property type="entry name" value="Multidrug resistance efflux transporter EmrE"/>
    <property type="match status" value="1"/>
</dbReference>
<evidence type="ECO:0000256" key="4">
    <source>
        <dbReference type="ARBA" id="ARBA00022989"/>
    </source>
</evidence>
<feature type="transmembrane region" description="Helical" evidence="6">
    <location>
        <begin position="35"/>
        <end position="55"/>
    </location>
</feature>
<keyword evidence="4 6" id="KW-1133">Transmembrane helix</keyword>
<feature type="transmembrane region" description="Helical" evidence="6">
    <location>
        <begin position="92"/>
        <end position="113"/>
    </location>
</feature>
<feature type="domain" description="EamA" evidence="7">
    <location>
        <begin position="1"/>
        <end position="108"/>
    </location>
</feature>
<proteinExistence type="inferred from homology"/>